<sequence length="103" mass="12086">MSFNRSGYFINPLQEYETKHQVIHNEILLPLPSFPQQQVQSLNNRARNRLSMVSQHLQIHNTPTQYPYCSQDERDWYFHRTAGLGMNQHQLVDLMARGGSNTN</sequence>
<dbReference type="EMBL" id="BSXU01002051">
    <property type="protein sequence ID" value="GMG33748.1"/>
    <property type="molecule type" value="Genomic_DNA"/>
</dbReference>
<evidence type="ECO:0000313" key="2">
    <source>
        <dbReference type="Proteomes" id="UP001165063"/>
    </source>
</evidence>
<name>A0A9W6YZ30_AMBMO</name>
<dbReference type="AlphaFoldDB" id="A0A9W6YZ30"/>
<evidence type="ECO:0000313" key="1">
    <source>
        <dbReference type="EMBL" id="GMG33748.1"/>
    </source>
</evidence>
<accession>A0A9W6YZ30</accession>
<dbReference type="Proteomes" id="UP001165063">
    <property type="component" value="Unassembled WGS sequence"/>
</dbReference>
<proteinExistence type="predicted"/>
<reference evidence="1" key="1">
    <citation type="submission" date="2023-04" db="EMBL/GenBank/DDBJ databases">
        <title>Ambrosiozyma monospora NBRC 1965.</title>
        <authorList>
            <person name="Ichikawa N."/>
            <person name="Sato H."/>
            <person name="Tonouchi N."/>
        </authorList>
    </citation>
    <scope>NUCLEOTIDE SEQUENCE</scope>
    <source>
        <strain evidence="1">NBRC 1965</strain>
    </source>
</reference>
<gene>
    <name evidence="1" type="ORF">Amon01_000431700</name>
</gene>
<organism evidence="1 2">
    <name type="scientific">Ambrosiozyma monospora</name>
    <name type="common">Yeast</name>
    <name type="synonym">Endomycopsis monosporus</name>
    <dbReference type="NCBI Taxonomy" id="43982"/>
    <lineage>
        <taxon>Eukaryota</taxon>
        <taxon>Fungi</taxon>
        <taxon>Dikarya</taxon>
        <taxon>Ascomycota</taxon>
        <taxon>Saccharomycotina</taxon>
        <taxon>Pichiomycetes</taxon>
        <taxon>Pichiales</taxon>
        <taxon>Pichiaceae</taxon>
        <taxon>Ambrosiozyma</taxon>
    </lineage>
</organism>
<keyword evidence="2" id="KW-1185">Reference proteome</keyword>
<protein>
    <submittedName>
        <fullName evidence="1">Unnamed protein product</fullName>
    </submittedName>
</protein>
<comment type="caution">
    <text evidence="1">The sequence shown here is derived from an EMBL/GenBank/DDBJ whole genome shotgun (WGS) entry which is preliminary data.</text>
</comment>